<feature type="transmembrane region" description="Helical" evidence="15">
    <location>
        <begin position="325"/>
        <end position="358"/>
    </location>
</feature>
<keyword evidence="3" id="KW-0813">Transport</keyword>
<evidence type="ECO:0000256" key="12">
    <source>
        <dbReference type="ARBA" id="ARBA00033708"/>
    </source>
</evidence>
<evidence type="ECO:0000256" key="9">
    <source>
        <dbReference type="ARBA" id="ARBA00023065"/>
    </source>
</evidence>
<evidence type="ECO:0000256" key="2">
    <source>
        <dbReference type="ARBA" id="ARBA00006434"/>
    </source>
</evidence>
<evidence type="ECO:0000256" key="13">
    <source>
        <dbReference type="RuleBase" id="RU362091"/>
    </source>
</evidence>
<evidence type="ECO:0000256" key="10">
    <source>
        <dbReference type="ARBA" id="ARBA00023136"/>
    </source>
</evidence>
<comment type="similarity">
    <text evidence="2 13">Belongs to the sodium:solute symporter (SSF) (TC 2.A.21) family.</text>
</comment>
<keyword evidence="6" id="KW-0769">Symport</keyword>
<evidence type="ECO:0000313" key="16">
    <source>
        <dbReference type="EMBL" id="MFC4296842.1"/>
    </source>
</evidence>
<evidence type="ECO:0000256" key="8">
    <source>
        <dbReference type="ARBA" id="ARBA00023053"/>
    </source>
</evidence>
<protein>
    <submittedName>
        <fullName evidence="16">Sodium:solute symporter</fullName>
    </submittedName>
</protein>
<organism evidence="16 17">
    <name type="scientific">Castellaniella hirudinis</name>
    <dbReference type="NCBI Taxonomy" id="1144617"/>
    <lineage>
        <taxon>Bacteria</taxon>
        <taxon>Pseudomonadati</taxon>
        <taxon>Pseudomonadota</taxon>
        <taxon>Betaproteobacteria</taxon>
        <taxon>Burkholderiales</taxon>
        <taxon>Alcaligenaceae</taxon>
        <taxon>Castellaniella</taxon>
    </lineage>
</organism>
<evidence type="ECO:0000256" key="1">
    <source>
        <dbReference type="ARBA" id="ARBA00004651"/>
    </source>
</evidence>
<accession>A0ABV8RVG6</accession>
<feature type="transmembrane region" description="Helical" evidence="15">
    <location>
        <begin position="241"/>
        <end position="264"/>
    </location>
</feature>
<comment type="caution">
    <text evidence="16">The sequence shown here is derived from an EMBL/GenBank/DDBJ whole genome shotgun (WGS) entry which is preliminary data.</text>
</comment>
<keyword evidence="4" id="KW-1003">Cell membrane</keyword>
<evidence type="ECO:0000256" key="11">
    <source>
        <dbReference type="ARBA" id="ARBA00023201"/>
    </source>
</evidence>
<dbReference type="CDD" id="cd10322">
    <property type="entry name" value="SLC5sbd"/>
    <property type="match status" value="1"/>
</dbReference>
<evidence type="ECO:0000256" key="4">
    <source>
        <dbReference type="ARBA" id="ARBA00022475"/>
    </source>
</evidence>
<dbReference type="InterPro" id="IPR050277">
    <property type="entry name" value="Sodium:Solute_Symporter"/>
</dbReference>
<evidence type="ECO:0000256" key="15">
    <source>
        <dbReference type="SAM" id="Phobius"/>
    </source>
</evidence>
<evidence type="ECO:0000313" key="17">
    <source>
        <dbReference type="Proteomes" id="UP001595756"/>
    </source>
</evidence>
<feature type="transmembrane region" description="Helical" evidence="15">
    <location>
        <begin position="458"/>
        <end position="478"/>
    </location>
</feature>
<dbReference type="EMBL" id="JBHSDY010000001">
    <property type="protein sequence ID" value="MFC4296842.1"/>
    <property type="molecule type" value="Genomic_DNA"/>
</dbReference>
<comment type="catalytic activity">
    <reaction evidence="12">
        <text>L-proline(in) + Na(+)(in) = L-proline(out) + Na(+)(out)</text>
        <dbReference type="Rhea" id="RHEA:28967"/>
        <dbReference type="ChEBI" id="CHEBI:29101"/>
        <dbReference type="ChEBI" id="CHEBI:60039"/>
    </reaction>
</comment>
<dbReference type="InterPro" id="IPR038377">
    <property type="entry name" value="Na/Glc_symporter_sf"/>
</dbReference>
<dbReference type="InterPro" id="IPR001734">
    <property type="entry name" value="Na/solute_symporter"/>
</dbReference>
<keyword evidence="8" id="KW-0915">Sodium</keyword>
<reference evidence="17" key="1">
    <citation type="journal article" date="2019" name="Int. J. Syst. Evol. Microbiol.">
        <title>The Global Catalogue of Microorganisms (GCM) 10K type strain sequencing project: providing services to taxonomists for standard genome sequencing and annotation.</title>
        <authorList>
            <consortium name="The Broad Institute Genomics Platform"/>
            <consortium name="The Broad Institute Genome Sequencing Center for Infectious Disease"/>
            <person name="Wu L."/>
            <person name="Ma J."/>
        </authorList>
    </citation>
    <scope>NUCLEOTIDE SEQUENCE [LARGE SCALE GENOMIC DNA]</scope>
    <source>
        <strain evidence="17">CGMCC 1.19029</strain>
    </source>
</reference>
<keyword evidence="5 15" id="KW-0812">Transmembrane</keyword>
<dbReference type="PANTHER" id="PTHR48086">
    <property type="entry name" value="SODIUM/PROLINE SYMPORTER-RELATED"/>
    <property type="match status" value="1"/>
</dbReference>
<dbReference type="PROSITE" id="PS50283">
    <property type="entry name" value="NA_SOLUT_SYMP_3"/>
    <property type="match status" value="1"/>
</dbReference>
<dbReference type="RefSeq" id="WP_376811411.1">
    <property type="nucleotide sequence ID" value="NZ_JBHSDY010000001.1"/>
</dbReference>
<keyword evidence="17" id="KW-1185">Reference proteome</keyword>
<feature type="transmembrane region" description="Helical" evidence="15">
    <location>
        <begin position="157"/>
        <end position="177"/>
    </location>
</feature>
<feature type="transmembrane region" description="Helical" evidence="15">
    <location>
        <begin position="379"/>
        <end position="396"/>
    </location>
</feature>
<feature type="transmembrane region" description="Helical" evidence="15">
    <location>
        <begin position="42"/>
        <end position="62"/>
    </location>
</feature>
<keyword evidence="9" id="KW-0406">Ion transport</keyword>
<dbReference type="Proteomes" id="UP001595756">
    <property type="component" value="Unassembled WGS sequence"/>
</dbReference>
<feature type="region of interest" description="Disordered" evidence="14">
    <location>
        <begin position="505"/>
        <end position="525"/>
    </location>
</feature>
<name>A0ABV8RVG6_9BURK</name>
<evidence type="ECO:0000256" key="14">
    <source>
        <dbReference type="SAM" id="MobiDB-lite"/>
    </source>
</evidence>
<feature type="transmembrane region" description="Helical" evidence="15">
    <location>
        <begin position="276"/>
        <end position="305"/>
    </location>
</feature>
<evidence type="ECO:0000256" key="7">
    <source>
        <dbReference type="ARBA" id="ARBA00022989"/>
    </source>
</evidence>
<feature type="transmembrane region" description="Helical" evidence="15">
    <location>
        <begin position="408"/>
        <end position="427"/>
    </location>
</feature>
<evidence type="ECO:0000256" key="5">
    <source>
        <dbReference type="ARBA" id="ARBA00022692"/>
    </source>
</evidence>
<keyword evidence="7 15" id="KW-1133">Transmembrane helix</keyword>
<sequence length="525" mass="56116">MSLSYFIVFGGYLAFLLWTCLKSMKEVESLSDFTTGGHRMGLLLGVGTSVATWVSVASVMGVPGQLYRTGVAAIIGWVAGWFLATAVMPILAYKVRRPELPARTFPEFIRMRFEPFARVSGLQLIVAVLMLVGYFIFCHLQVVGFGIVFHTITGIQYEYAIFAFLILLALTSLGGFWSVAATDTLNATLILIGLAFGTGAILYATGGIGPIIDAVATTTAPTNIGGAPLEPGILLSPAGTFGWSVLLGIFMSNAIGASVAPHWINRFMAPKNSKAAVLQMMWTVIALIPIFVCLIVIGLGAKALLPSLPVDKTTDYIMPLIVQDYAPPFVGAMTLIALLAAAVSTANSMLLNCGTSLYYDLYRSLYPDRQFDDARATRHLRYCVLALGLLSVVSAIKPPMLLAMGFTYVYGAFGAAFMWPVWFGLFWKRMNRAGAYAGILVGAAGFVTAKAMGADNPFVIGAGLSLVATLVGVFLTSAPPKEAYEAYFDADVSPSTRAVALRIRRESDQTHEPGNAAPLAEGSRA</sequence>
<feature type="transmembrane region" description="Helical" evidence="15">
    <location>
        <begin position="189"/>
        <end position="212"/>
    </location>
</feature>
<proteinExistence type="inferred from homology"/>
<feature type="transmembrane region" description="Helical" evidence="15">
    <location>
        <begin position="116"/>
        <end position="137"/>
    </location>
</feature>
<keyword evidence="11" id="KW-0739">Sodium transport</keyword>
<dbReference type="Pfam" id="PF00474">
    <property type="entry name" value="SSF"/>
    <property type="match status" value="1"/>
</dbReference>
<evidence type="ECO:0000256" key="3">
    <source>
        <dbReference type="ARBA" id="ARBA00022448"/>
    </source>
</evidence>
<feature type="transmembrane region" description="Helical" evidence="15">
    <location>
        <begin position="434"/>
        <end position="452"/>
    </location>
</feature>
<evidence type="ECO:0000256" key="6">
    <source>
        <dbReference type="ARBA" id="ARBA00022847"/>
    </source>
</evidence>
<feature type="transmembrane region" description="Helical" evidence="15">
    <location>
        <begin position="74"/>
        <end position="95"/>
    </location>
</feature>
<keyword evidence="10 15" id="KW-0472">Membrane</keyword>
<comment type="subcellular location">
    <subcellularLocation>
        <location evidence="1">Cell membrane</location>
        <topology evidence="1">Multi-pass membrane protein</topology>
    </subcellularLocation>
</comment>
<dbReference type="PANTHER" id="PTHR48086:SF3">
    <property type="entry name" value="SODIUM_PROLINE SYMPORTER"/>
    <property type="match status" value="1"/>
</dbReference>
<gene>
    <name evidence="16" type="ORF">ACFO0J_02150</name>
</gene>
<feature type="transmembrane region" description="Helical" evidence="15">
    <location>
        <begin position="6"/>
        <end position="21"/>
    </location>
</feature>
<dbReference type="Gene3D" id="1.20.1730.10">
    <property type="entry name" value="Sodium/glucose cotransporter"/>
    <property type="match status" value="1"/>
</dbReference>